<reference evidence="1 2" key="1">
    <citation type="submission" date="2016-10" db="EMBL/GenBank/DDBJ databases">
        <authorList>
            <person name="Varghese N."/>
            <person name="Submissions S."/>
        </authorList>
    </citation>
    <scope>NUCLEOTIDE SEQUENCE [LARGE SCALE GENOMIC DNA]</scope>
    <source>
        <strain evidence="1 2">DSM 20748</strain>
    </source>
</reference>
<protein>
    <submittedName>
        <fullName evidence="1">Arginine utilization protein RocB</fullName>
    </submittedName>
</protein>
<dbReference type="InterPro" id="IPR050072">
    <property type="entry name" value="Peptidase_M20A"/>
</dbReference>
<dbReference type="RefSeq" id="WP_093105282.1">
    <property type="nucleotide sequence ID" value="NZ_FNOS01000001.1"/>
</dbReference>
<evidence type="ECO:0000313" key="2">
    <source>
        <dbReference type="Proteomes" id="UP000198647"/>
    </source>
</evidence>
<sequence>MAQWQTPEELEQLLTELVSWQSRSWTEGERIFPHHLMNKLTNVPYFRENSQNLTFFKTPDGREGVNALYLSGKSRRTIVLLSHFDTVNTEDYGHLENLAFHPQRLTETLHDYKEELPEEAREDLESGEYLFGRGVMDMKMGLTLHMSIIARASEEQWPVNILLVTVPDEEVDSAGMREAVPAIRDIQHRYDLDITLFLNSEPTFQELGDEHFYMYSGSIGKIMPAALLYGKETHVGNPMSGLTANYMATFLTQKMEWSPEFRETEMGESTPLPISLRQKDLMGTGYSTQTPYRAQVLFNAFLFKRSAKDIFELFRKTAEEAAEACNSSYEEVCRREDVQPLGKVEVMEYRELLHYAERKLGKDMVRIYIKEVMEKEEQDDREVAVRIVDKLILHCQELGPVIILLFATPYYPAVNSSEDPVVMGAVDVIQQKAKEAFDLTVTQVHYFNGISDLSYVNYNGETEGWKAFERNSPVWGERYTIPFEDMEKLRAPVMNLGPYGKDAHKRTERLHKKNAFQEIPVLLETLIDYISERD</sequence>
<gene>
    <name evidence="1" type="ORF">SAMN04488081_0467</name>
</gene>
<proteinExistence type="predicted"/>
<dbReference type="Proteomes" id="UP000198647">
    <property type="component" value="Unassembled WGS sequence"/>
</dbReference>
<organism evidence="1 2">
    <name type="scientific">Salimicrobium album</name>
    <dbReference type="NCBI Taxonomy" id="50717"/>
    <lineage>
        <taxon>Bacteria</taxon>
        <taxon>Bacillati</taxon>
        <taxon>Bacillota</taxon>
        <taxon>Bacilli</taxon>
        <taxon>Bacillales</taxon>
        <taxon>Bacillaceae</taxon>
        <taxon>Salimicrobium</taxon>
    </lineage>
</organism>
<dbReference type="PANTHER" id="PTHR43808:SF27">
    <property type="entry name" value="PROTEIN ROCB"/>
    <property type="match status" value="1"/>
</dbReference>
<accession>A0A1H3BM48</accession>
<keyword evidence="2" id="KW-1185">Reference proteome</keyword>
<dbReference type="InterPro" id="IPR002933">
    <property type="entry name" value="Peptidase_M20"/>
</dbReference>
<dbReference type="InterPro" id="IPR012166">
    <property type="entry name" value="Uncharacterised_RocB"/>
</dbReference>
<dbReference type="Gene3D" id="3.40.630.10">
    <property type="entry name" value="Zn peptidases"/>
    <property type="match status" value="1"/>
</dbReference>
<name>A0A1H3BM48_9BACI</name>
<dbReference type="Pfam" id="PF01546">
    <property type="entry name" value="Peptidase_M20"/>
    <property type="match status" value="1"/>
</dbReference>
<comment type="caution">
    <text evidence="1">The sequence shown here is derived from an EMBL/GenBank/DDBJ whole genome shotgun (WGS) entry which is preliminary data.</text>
</comment>
<dbReference type="EMBL" id="FNOS01000001">
    <property type="protein sequence ID" value="SDX42169.1"/>
    <property type="molecule type" value="Genomic_DNA"/>
</dbReference>
<dbReference type="PIRSF" id="PIRSF010386">
    <property type="entry name" value="RocB"/>
    <property type="match status" value="1"/>
</dbReference>
<evidence type="ECO:0000313" key="1">
    <source>
        <dbReference type="EMBL" id="SDX42169.1"/>
    </source>
</evidence>
<dbReference type="PANTHER" id="PTHR43808">
    <property type="entry name" value="ACETYLORNITHINE DEACETYLASE"/>
    <property type="match status" value="1"/>
</dbReference>
<dbReference type="SUPFAM" id="SSF53187">
    <property type="entry name" value="Zn-dependent exopeptidases"/>
    <property type="match status" value="1"/>
</dbReference>